<keyword evidence="2 6" id="KW-0813">Transport</keyword>
<evidence type="ECO:0000256" key="3">
    <source>
        <dbReference type="ARBA" id="ARBA00022692"/>
    </source>
</evidence>
<dbReference type="GO" id="GO:0031460">
    <property type="term" value="P:glycine betaine transport"/>
    <property type="evidence" value="ECO:0007669"/>
    <property type="project" value="TreeGrafter"/>
</dbReference>
<name>A0A285VK13_9GAMM</name>
<dbReference type="OrthoDB" id="9801163at2"/>
<gene>
    <name evidence="8" type="ORF">SAMN05421509_102415</name>
</gene>
<feature type="transmembrane region" description="Helical" evidence="6">
    <location>
        <begin position="265"/>
        <end position="285"/>
    </location>
</feature>
<keyword evidence="4 6" id="KW-1133">Transmembrane helix</keyword>
<dbReference type="PANTHER" id="PTHR30177:SF30">
    <property type="entry name" value="GLYCINE BETAINE UPTAKE SYSTEM PERMEASE PROTEIN YEHY"/>
    <property type="match status" value="1"/>
</dbReference>
<evidence type="ECO:0000256" key="1">
    <source>
        <dbReference type="ARBA" id="ARBA00004651"/>
    </source>
</evidence>
<evidence type="ECO:0000256" key="6">
    <source>
        <dbReference type="RuleBase" id="RU363032"/>
    </source>
</evidence>
<evidence type="ECO:0000256" key="5">
    <source>
        <dbReference type="ARBA" id="ARBA00023136"/>
    </source>
</evidence>
<dbReference type="Gene3D" id="1.10.3720.10">
    <property type="entry name" value="MetI-like"/>
    <property type="match status" value="1"/>
</dbReference>
<dbReference type="SUPFAM" id="SSF161098">
    <property type="entry name" value="MetI-like"/>
    <property type="match status" value="1"/>
</dbReference>
<keyword evidence="5 6" id="KW-0472">Membrane</keyword>
<proteinExistence type="inferred from homology"/>
<feature type="transmembrane region" description="Helical" evidence="6">
    <location>
        <begin position="59"/>
        <end position="78"/>
    </location>
</feature>
<dbReference type="Pfam" id="PF00528">
    <property type="entry name" value="BPD_transp_1"/>
    <property type="match status" value="1"/>
</dbReference>
<comment type="subcellular location">
    <subcellularLocation>
        <location evidence="1 6">Cell membrane</location>
        <topology evidence="1 6">Multi-pass membrane protein</topology>
    </subcellularLocation>
</comment>
<comment type="similarity">
    <text evidence="6">Belongs to the binding-protein-dependent transport system permease family.</text>
</comment>
<evidence type="ECO:0000313" key="9">
    <source>
        <dbReference type="Proteomes" id="UP000219023"/>
    </source>
</evidence>
<evidence type="ECO:0000256" key="4">
    <source>
        <dbReference type="ARBA" id="ARBA00022989"/>
    </source>
</evidence>
<sequence>MSVSHVPPSDAASARLVANRVLATLLGAGLLAAWLLPFATMSPNRLASGQTVGLSEALSAWQVIALLALSAVLAVAALRRPLPREIAHGVVLLASLGLLLITLYSLGDYAQHTLAEKSPSARVSQGSAFWVMVFCCALAAIDAFQRASSGWLLRLGYMLIVGGSVAMLFASGHFDDLSIMREYANIRDNFGDQFITHLVLVGSALGPALLIGVPLGLLAHRRARLQGTLFSVLNFFQTIPSIALFALLVAPLSALGNAFPLLGEWGIKGIGAAPAIIALVMYALLPVVRNTYAGLKGVPPATVEAARGMGMTARQVLWRVEIPLALPVMLSGLRIVTVQAIGLTVVAALIGAGGLGAFIFQGLGQYAIDLVLLGAIPTIVLAVIADFTLQMLVVLSKPAGTRR</sequence>
<dbReference type="GO" id="GO:0005886">
    <property type="term" value="C:plasma membrane"/>
    <property type="evidence" value="ECO:0007669"/>
    <property type="project" value="UniProtKB-SubCell"/>
</dbReference>
<feature type="transmembrane region" description="Helical" evidence="6">
    <location>
        <begin position="127"/>
        <end position="144"/>
    </location>
</feature>
<evidence type="ECO:0000259" key="7">
    <source>
        <dbReference type="PROSITE" id="PS50928"/>
    </source>
</evidence>
<dbReference type="AlphaFoldDB" id="A0A285VK13"/>
<feature type="transmembrane region" description="Helical" evidence="6">
    <location>
        <begin position="366"/>
        <end position="395"/>
    </location>
</feature>
<dbReference type="EMBL" id="OBQJ01000002">
    <property type="protein sequence ID" value="SOC53536.1"/>
    <property type="molecule type" value="Genomic_DNA"/>
</dbReference>
<evidence type="ECO:0000256" key="2">
    <source>
        <dbReference type="ARBA" id="ARBA00022448"/>
    </source>
</evidence>
<feature type="transmembrane region" description="Helical" evidence="6">
    <location>
        <begin position="194"/>
        <end position="217"/>
    </location>
</feature>
<feature type="domain" description="ABC transmembrane type-1" evidence="7">
    <location>
        <begin position="194"/>
        <end position="389"/>
    </location>
</feature>
<accession>A0A285VK13</accession>
<keyword evidence="3 6" id="KW-0812">Transmembrane</keyword>
<feature type="transmembrane region" description="Helical" evidence="6">
    <location>
        <begin position="151"/>
        <end position="174"/>
    </location>
</feature>
<dbReference type="InterPro" id="IPR051204">
    <property type="entry name" value="ABC_transp_perm/SBD"/>
</dbReference>
<dbReference type="InterPro" id="IPR000515">
    <property type="entry name" value="MetI-like"/>
</dbReference>
<organism evidence="8 9">
    <name type="scientific">Chromohalobacter canadensis</name>
    <dbReference type="NCBI Taxonomy" id="141389"/>
    <lineage>
        <taxon>Bacteria</taxon>
        <taxon>Pseudomonadati</taxon>
        <taxon>Pseudomonadota</taxon>
        <taxon>Gammaproteobacteria</taxon>
        <taxon>Oceanospirillales</taxon>
        <taxon>Halomonadaceae</taxon>
        <taxon>Chromohalobacter</taxon>
    </lineage>
</organism>
<feature type="transmembrane region" description="Helical" evidence="6">
    <location>
        <begin position="21"/>
        <end position="39"/>
    </location>
</feature>
<dbReference type="Proteomes" id="UP000219023">
    <property type="component" value="Unassembled WGS sequence"/>
</dbReference>
<dbReference type="GO" id="GO:0055085">
    <property type="term" value="P:transmembrane transport"/>
    <property type="evidence" value="ECO:0007669"/>
    <property type="project" value="InterPro"/>
</dbReference>
<dbReference type="InterPro" id="IPR035906">
    <property type="entry name" value="MetI-like_sf"/>
</dbReference>
<dbReference type="PROSITE" id="PS50928">
    <property type="entry name" value="ABC_TM1"/>
    <property type="match status" value="1"/>
</dbReference>
<reference evidence="8 9" key="1">
    <citation type="submission" date="2017-08" db="EMBL/GenBank/DDBJ databases">
        <authorList>
            <person name="de Groot N.N."/>
        </authorList>
    </citation>
    <scope>NUCLEOTIDE SEQUENCE [LARGE SCALE GENOMIC DNA]</scope>
    <source>
        <strain evidence="8 9">USBA 855</strain>
    </source>
</reference>
<feature type="transmembrane region" description="Helical" evidence="6">
    <location>
        <begin position="336"/>
        <end position="360"/>
    </location>
</feature>
<feature type="transmembrane region" description="Helical" evidence="6">
    <location>
        <begin position="229"/>
        <end position="253"/>
    </location>
</feature>
<dbReference type="FunFam" id="1.10.3720.10:FF:000001">
    <property type="entry name" value="Glycine betaine ABC transporter, permease"/>
    <property type="match status" value="1"/>
</dbReference>
<dbReference type="PANTHER" id="PTHR30177">
    <property type="entry name" value="GLYCINE BETAINE/L-PROLINE TRANSPORT SYSTEM PERMEASE PROTEIN PROW"/>
    <property type="match status" value="1"/>
</dbReference>
<evidence type="ECO:0000313" key="8">
    <source>
        <dbReference type="EMBL" id="SOC53536.1"/>
    </source>
</evidence>
<protein>
    <submittedName>
        <fullName evidence="8">Osmoprotectant transport system permease protein</fullName>
    </submittedName>
</protein>
<feature type="transmembrane region" description="Helical" evidence="6">
    <location>
        <begin position="90"/>
        <end position="107"/>
    </location>
</feature>
<dbReference type="RefSeq" id="WP_097022170.1">
    <property type="nucleotide sequence ID" value="NZ_OBQJ01000002.1"/>
</dbReference>
<dbReference type="CDD" id="cd06261">
    <property type="entry name" value="TM_PBP2"/>
    <property type="match status" value="1"/>
</dbReference>